<feature type="transmembrane region" description="Helical" evidence="16">
    <location>
        <begin position="20"/>
        <end position="41"/>
    </location>
</feature>
<evidence type="ECO:0000259" key="17">
    <source>
        <dbReference type="PROSITE" id="PS50109"/>
    </source>
</evidence>
<dbReference type="SMART" id="SM00387">
    <property type="entry name" value="HATPase_c"/>
    <property type="match status" value="1"/>
</dbReference>
<keyword evidence="11 16" id="KW-1133">Transmembrane helix</keyword>
<comment type="catalytic activity">
    <reaction evidence="1 14">
        <text>ATP + protein L-histidine = ADP + protein N-phospho-L-histidine.</text>
        <dbReference type="EC" id="2.7.13.3"/>
    </reaction>
</comment>
<evidence type="ECO:0000256" key="3">
    <source>
        <dbReference type="ARBA" id="ARBA00022475"/>
    </source>
</evidence>
<dbReference type="Pfam" id="PF02518">
    <property type="entry name" value="HATPase_c"/>
    <property type="match status" value="1"/>
</dbReference>
<sequence>MARAAYTAVMLHRPTLSTKLLAMGTAFLLVALASIGFTLWVTWKLEGGAAAVNEAGRLRMNMLRMVLAQQHESPQDFEQLAQRFEGSLELLRTGDPSRPLFVPWGDATRAHYTGIVQRWRTIRADWRAQPPSGEQAMARGDAFVTELDGFVEAIEVQIARWTAGLHLFQLLMVALVIAAAVAFMALSYLVVLNPVMRLQQALARVQRGELGTRLAVEADDEFGQLTAGFNRMAHALQTSHHDLERKVRDKTASVEEQNLRLQALYEVSALAAEAGSLEALTQGFVQQVRRVALADAAAVRWSDETNQRYVLLAADGLPQSMVEDEHCVVAGACECGQTAQQARMRVIPILPATDLQMPHCREAGFQTVISIPVRQHQRLMGEVSLFFRRPVALADDARELLASMARHLASSMEGLRAAALEREAAVAAERGLIARELHDSIAQSLAFLKIQVQLLQTAVARGKGAARDAAIAELDIGVRECYADVRELLVHFRTRTQDEDIEGALRATLSKFGHQTGVAARLSMSGQGLPLAPDVQIQVLHIVQEALSNVRKHAGAKSVQVNVQRHPRWRFEVHDDGQGFDPQAVPPDSLHVGLGIMRERAEAIQATLSVTSQPGGQGTCVALDLPATSVESAAPPPTFQPSGPPAPLAQVSLTD</sequence>
<feature type="transmembrane region" description="Helical" evidence="16">
    <location>
        <begin position="170"/>
        <end position="191"/>
    </location>
</feature>
<dbReference type="InterPro" id="IPR003018">
    <property type="entry name" value="GAF"/>
</dbReference>
<evidence type="ECO:0000313" key="19">
    <source>
        <dbReference type="EMBL" id="SDM32753.1"/>
    </source>
</evidence>
<dbReference type="InterPro" id="IPR005467">
    <property type="entry name" value="His_kinase_dom"/>
</dbReference>
<dbReference type="PIRSF" id="PIRSF003167">
    <property type="entry name" value="STHK_NarX/NarQ"/>
    <property type="match status" value="1"/>
</dbReference>
<dbReference type="InterPro" id="IPR042295">
    <property type="entry name" value="NarX-like_N_sf"/>
</dbReference>
<name>A0A1G9SB71_9BURK</name>
<evidence type="ECO:0000256" key="11">
    <source>
        <dbReference type="ARBA" id="ARBA00022989"/>
    </source>
</evidence>
<dbReference type="PANTHER" id="PTHR24421">
    <property type="entry name" value="NITRATE/NITRITE SENSOR PROTEIN NARX-RELATED"/>
    <property type="match status" value="1"/>
</dbReference>
<evidence type="ECO:0000256" key="14">
    <source>
        <dbReference type="PIRNR" id="PIRNR003167"/>
    </source>
</evidence>
<feature type="domain" description="Histidine kinase" evidence="17">
    <location>
        <begin position="538"/>
        <end position="629"/>
    </location>
</feature>
<gene>
    <name evidence="19" type="ORF">SAMN05428957_104244</name>
</gene>
<dbReference type="GO" id="GO:0046983">
    <property type="term" value="F:protein dimerization activity"/>
    <property type="evidence" value="ECO:0007669"/>
    <property type="project" value="UniProtKB-UniRule"/>
</dbReference>
<keyword evidence="8 14" id="KW-0547">Nucleotide-binding</keyword>
<dbReference type="InterPro" id="IPR003660">
    <property type="entry name" value="HAMP_dom"/>
</dbReference>
<evidence type="ECO:0000256" key="4">
    <source>
        <dbReference type="ARBA" id="ARBA00022519"/>
    </source>
</evidence>
<feature type="compositionally biased region" description="Pro residues" evidence="15">
    <location>
        <begin position="634"/>
        <end position="647"/>
    </location>
</feature>
<dbReference type="CDD" id="cd06225">
    <property type="entry name" value="HAMP"/>
    <property type="match status" value="1"/>
</dbReference>
<dbReference type="Pfam" id="PF01590">
    <property type="entry name" value="GAF"/>
    <property type="match status" value="1"/>
</dbReference>
<dbReference type="SUPFAM" id="SSF158472">
    <property type="entry name" value="HAMP domain-like"/>
    <property type="match status" value="1"/>
</dbReference>
<dbReference type="GO" id="GO:0005886">
    <property type="term" value="C:plasma membrane"/>
    <property type="evidence" value="ECO:0007669"/>
    <property type="project" value="UniProtKB-SubCell"/>
</dbReference>
<evidence type="ECO:0000256" key="13">
    <source>
        <dbReference type="ARBA" id="ARBA00023136"/>
    </source>
</evidence>
<dbReference type="Gene3D" id="1.20.120.960">
    <property type="entry name" value="Histidine kinase NarX, sensor domain"/>
    <property type="match status" value="1"/>
</dbReference>
<evidence type="ECO:0000256" key="7">
    <source>
        <dbReference type="ARBA" id="ARBA00022692"/>
    </source>
</evidence>
<dbReference type="SUPFAM" id="SSF55874">
    <property type="entry name" value="ATPase domain of HSP90 chaperone/DNA topoisomerase II/histidine kinase"/>
    <property type="match status" value="1"/>
</dbReference>
<dbReference type="Proteomes" id="UP000198552">
    <property type="component" value="Unassembled WGS sequence"/>
</dbReference>
<reference evidence="20" key="1">
    <citation type="submission" date="2016-10" db="EMBL/GenBank/DDBJ databases">
        <authorList>
            <person name="Varghese N."/>
            <person name="Submissions S."/>
        </authorList>
    </citation>
    <scope>NUCLEOTIDE SEQUENCE [LARGE SCALE GENOMIC DNA]</scope>
    <source>
        <strain evidence="20">EPL6</strain>
    </source>
</reference>
<dbReference type="PROSITE" id="PS50109">
    <property type="entry name" value="HIS_KIN"/>
    <property type="match status" value="1"/>
</dbReference>
<dbReference type="Pfam" id="PF00672">
    <property type="entry name" value="HAMP"/>
    <property type="match status" value="1"/>
</dbReference>
<dbReference type="InterPro" id="IPR003594">
    <property type="entry name" value="HATPase_dom"/>
</dbReference>
<dbReference type="InterPro" id="IPR036890">
    <property type="entry name" value="HATPase_C_sf"/>
</dbReference>
<evidence type="ECO:0000259" key="18">
    <source>
        <dbReference type="PROSITE" id="PS50885"/>
    </source>
</evidence>
<keyword evidence="20" id="KW-1185">Reference proteome</keyword>
<keyword evidence="12 14" id="KW-0902">Two-component regulatory system</keyword>
<evidence type="ECO:0000256" key="5">
    <source>
        <dbReference type="ARBA" id="ARBA00022553"/>
    </source>
</evidence>
<dbReference type="Pfam" id="PF07730">
    <property type="entry name" value="HisKA_3"/>
    <property type="match status" value="1"/>
</dbReference>
<feature type="domain" description="HAMP" evidence="18">
    <location>
        <begin position="189"/>
        <end position="241"/>
    </location>
</feature>
<dbReference type="SUPFAM" id="SSF55781">
    <property type="entry name" value="GAF domain-like"/>
    <property type="match status" value="1"/>
</dbReference>
<keyword evidence="7 16" id="KW-0812">Transmembrane</keyword>
<evidence type="ECO:0000313" key="20">
    <source>
        <dbReference type="Proteomes" id="UP000198552"/>
    </source>
</evidence>
<evidence type="ECO:0000256" key="12">
    <source>
        <dbReference type="ARBA" id="ARBA00023012"/>
    </source>
</evidence>
<dbReference type="AlphaFoldDB" id="A0A1G9SB71"/>
<dbReference type="EMBL" id="FNHP01000004">
    <property type="protein sequence ID" value="SDM32753.1"/>
    <property type="molecule type" value="Genomic_DNA"/>
</dbReference>
<comment type="subcellular location">
    <subcellularLocation>
        <location evidence="2">Cell inner membrane</location>
        <topology evidence="2">Multi-pass membrane protein</topology>
    </subcellularLocation>
</comment>
<dbReference type="Gene3D" id="3.30.450.40">
    <property type="match status" value="1"/>
</dbReference>
<evidence type="ECO:0000256" key="2">
    <source>
        <dbReference type="ARBA" id="ARBA00004429"/>
    </source>
</evidence>
<dbReference type="InterPro" id="IPR011712">
    <property type="entry name" value="Sig_transdc_His_kin_sub3_dim/P"/>
</dbReference>
<keyword evidence="5" id="KW-0597">Phosphoprotein</keyword>
<dbReference type="Gene3D" id="1.20.5.1930">
    <property type="match status" value="1"/>
</dbReference>
<keyword evidence="10 14" id="KW-0067">ATP-binding</keyword>
<evidence type="ECO:0000256" key="15">
    <source>
        <dbReference type="SAM" id="MobiDB-lite"/>
    </source>
</evidence>
<keyword evidence="9 14" id="KW-0418">Kinase</keyword>
<evidence type="ECO:0000256" key="10">
    <source>
        <dbReference type="ARBA" id="ARBA00022840"/>
    </source>
</evidence>
<keyword evidence="6 14" id="KW-0808">Transferase</keyword>
<proteinExistence type="predicted"/>
<evidence type="ECO:0000256" key="16">
    <source>
        <dbReference type="SAM" id="Phobius"/>
    </source>
</evidence>
<keyword evidence="3 14" id="KW-1003">Cell membrane</keyword>
<dbReference type="SMART" id="SM00304">
    <property type="entry name" value="HAMP"/>
    <property type="match status" value="1"/>
</dbReference>
<evidence type="ECO:0000256" key="9">
    <source>
        <dbReference type="ARBA" id="ARBA00022777"/>
    </source>
</evidence>
<dbReference type="STRING" id="1527607.SAMN05428957_104244"/>
<keyword evidence="13 14" id="KW-0472">Membrane</keyword>
<feature type="region of interest" description="Disordered" evidence="15">
    <location>
        <begin position="631"/>
        <end position="655"/>
    </location>
</feature>
<dbReference type="Pfam" id="PF13675">
    <property type="entry name" value="PilJ"/>
    <property type="match status" value="1"/>
</dbReference>
<dbReference type="Gene3D" id="3.30.565.10">
    <property type="entry name" value="Histidine kinase-like ATPase, C-terminal domain"/>
    <property type="match status" value="1"/>
</dbReference>
<dbReference type="GO" id="GO:0000155">
    <property type="term" value="F:phosphorelay sensor kinase activity"/>
    <property type="evidence" value="ECO:0007669"/>
    <property type="project" value="UniProtKB-UniRule"/>
</dbReference>
<dbReference type="CDD" id="cd16917">
    <property type="entry name" value="HATPase_UhpB-NarQ-NarX-like"/>
    <property type="match status" value="1"/>
</dbReference>
<dbReference type="PROSITE" id="PS50885">
    <property type="entry name" value="HAMP"/>
    <property type="match status" value="1"/>
</dbReference>
<keyword evidence="4 14" id="KW-0997">Cell inner membrane</keyword>
<dbReference type="PANTHER" id="PTHR24421:SF10">
    <property type="entry name" value="NITRATE_NITRITE SENSOR PROTEIN NARQ"/>
    <property type="match status" value="1"/>
</dbReference>
<dbReference type="Gene3D" id="6.10.340.10">
    <property type="match status" value="1"/>
</dbReference>
<evidence type="ECO:0000256" key="8">
    <source>
        <dbReference type="ARBA" id="ARBA00022741"/>
    </source>
</evidence>
<dbReference type="InterPro" id="IPR050482">
    <property type="entry name" value="Sensor_HK_TwoCompSys"/>
</dbReference>
<accession>A0A1G9SB71</accession>
<organism evidence="19 20">
    <name type="scientific">Oryzisolibacter propanilivorax</name>
    <dbReference type="NCBI Taxonomy" id="1527607"/>
    <lineage>
        <taxon>Bacteria</taxon>
        <taxon>Pseudomonadati</taxon>
        <taxon>Pseudomonadota</taxon>
        <taxon>Betaproteobacteria</taxon>
        <taxon>Burkholderiales</taxon>
        <taxon>Comamonadaceae</taxon>
        <taxon>Oryzisolibacter</taxon>
    </lineage>
</organism>
<dbReference type="InterPro" id="IPR029095">
    <property type="entry name" value="NarX-like_N"/>
</dbReference>
<dbReference type="EC" id="2.7.13.3" evidence="14"/>
<dbReference type="GO" id="GO:0005524">
    <property type="term" value="F:ATP binding"/>
    <property type="evidence" value="ECO:0007669"/>
    <property type="project" value="UniProtKB-UniRule"/>
</dbReference>
<protein>
    <recommendedName>
        <fullName evidence="14">Sensor protein</fullName>
        <ecNumber evidence="14">2.7.13.3</ecNumber>
    </recommendedName>
</protein>
<dbReference type="InterPro" id="IPR016380">
    <property type="entry name" value="Sig_transdc_His_kin_NarX/NarQ"/>
</dbReference>
<evidence type="ECO:0000256" key="6">
    <source>
        <dbReference type="ARBA" id="ARBA00022679"/>
    </source>
</evidence>
<evidence type="ECO:0000256" key="1">
    <source>
        <dbReference type="ARBA" id="ARBA00000085"/>
    </source>
</evidence>
<dbReference type="InterPro" id="IPR029016">
    <property type="entry name" value="GAF-like_dom_sf"/>
</dbReference>